<comment type="caution">
    <text evidence="2">The sequence shown here is derived from an EMBL/GenBank/DDBJ whole genome shotgun (WGS) entry which is preliminary data.</text>
</comment>
<keyword evidence="3" id="KW-1185">Reference proteome</keyword>
<feature type="region of interest" description="Disordered" evidence="1">
    <location>
        <begin position="18"/>
        <end position="44"/>
    </location>
</feature>
<gene>
    <name evidence="2" type="ORF">R2601_03443</name>
</gene>
<protein>
    <submittedName>
        <fullName evidence="2">Uncharacterized protein</fullName>
    </submittedName>
</protein>
<evidence type="ECO:0000313" key="2">
    <source>
        <dbReference type="EMBL" id="EAU48595.1"/>
    </source>
</evidence>
<evidence type="ECO:0000313" key="3">
    <source>
        <dbReference type="Proteomes" id="UP000006230"/>
    </source>
</evidence>
<proteinExistence type="predicted"/>
<dbReference type="HOGENOM" id="CLU_3219805_0_0_5"/>
<dbReference type="AlphaFoldDB" id="Q0FWF7"/>
<dbReference type="EMBL" id="AATQ01000001">
    <property type="protein sequence ID" value="EAU48595.1"/>
    <property type="molecule type" value="Genomic_DNA"/>
</dbReference>
<feature type="compositionally biased region" description="Basic and acidic residues" evidence="1">
    <location>
        <begin position="18"/>
        <end position="31"/>
    </location>
</feature>
<sequence length="44" mass="4781">MCRHRPCRIAVEIGKDHARTLRREQRGRRGPDAAGTAGNEGGAP</sequence>
<accession>Q0FWF7</accession>
<dbReference type="STRING" id="314265.R2601_03443"/>
<name>Q0FWF7_SALBH</name>
<evidence type="ECO:0000256" key="1">
    <source>
        <dbReference type="SAM" id="MobiDB-lite"/>
    </source>
</evidence>
<organism evidence="2 3">
    <name type="scientific">Salipiger bermudensis (strain DSM 26914 / JCM 13377 / KCTC 12554 / HTCC2601)</name>
    <name type="common">Pelagibaca bermudensis</name>
    <dbReference type="NCBI Taxonomy" id="314265"/>
    <lineage>
        <taxon>Bacteria</taxon>
        <taxon>Pseudomonadati</taxon>
        <taxon>Pseudomonadota</taxon>
        <taxon>Alphaproteobacteria</taxon>
        <taxon>Rhodobacterales</taxon>
        <taxon>Roseobacteraceae</taxon>
        <taxon>Salipiger</taxon>
    </lineage>
</organism>
<reference evidence="2 3" key="1">
    <citation type="journal article" date="2010" name="J. Bacteriol.">
        <title>Genome sequences of Pelagibaca bermudensis HTCC2601T and Maritimibacter alkaliphilus HTCC2654T, the type strains of two marine Roseobacter genera.</title>
        <authorList>
            <person name="Thrash J.C."/>
            <person name="Cho J.C."/>
            <person name="Ferriera S."/>
            <person name="Johnson J."/>
            <person name="Vergin K.L."/>
            <person name="Giovannoni S.J."/>
        </authorList>
    </citation>
    <scope>NUCLEOTIDE SEQUENCE [LARGE SCALE GENOMIC DNA]</scope>
    <source>
        <strain evidence="3">DSM 26914 / JCM 13377 / KCTC 12554 / HTCC2601</strain>
    </source>
</reference>
<dbReference type="Proteomes" id="UP000006230">
    <property type="component" value="Unassembled WGS sequence"/>
</dbReference>